<dbReference type="EMBL" id="JBHUCX010000092">
    <property type="protein sequence ID" value="MFD1677474.1"/>
    <property type="molecule type" value="Genomic_DNA"/>
</dbReference>
<gene>
    <name evidence="1" type="ORF">ACFSB2_22700</name>
</gene>
<dbReference type="Proteomes" id="UP001597079">
    <property type="component" value="Unassembled WGS sequence"/>
</dbReference>
<dbReference type="InterPro" id="IPR011051">
    <property type="entry name" value="RmlC_Cupin_sf"/>
</dbReference>
<organism evidence="1 2">
    <name type="scientific">Alicyclobacillus fodiniaquatilis</name>
    <dbReference type="NCBI Taxonomy" id="1661150"/>
    <lineage>
        <taxon>Bacteria</taxon>
        <taxon>Bacillati</taxon>
        <taxon>Bacillota</taxon>
        <taxon>Bacilli</taxon>
        <taxon>Bacillales</taxon>
        <taxon>Alicyclobacillaceae</taxon>
        <taxon>Alicyclobacillus</taxon>
    </lineage>
</organism>
<dbReference type="RefSeq" id="WP_377945364.1">
    <property type="nucleotide sequence ID" value="NZ_JBHUCX010000092.1"/>
</dbReference>
<accession>A0ABW4JM54</accession>
<dbReference type="InterPro" id="IPR014710">
    <property type="entry name" value="RmlC-like_jellyroll"/>
</dbReference>
<sequence>MAHFDSNFIMSRILLTDEPTQIGCVYLEAGGIIGFHQALSAQLLLVVHGPASVRCDSESEVCVSVGDAVFWEKGEWHETKTETGLMAIVIESEALNPTKYMPVKLIKD</sequence>
<keyword evidence="2" id="KW-1185">Reference proteome</keyword>
<protein>
    <submittedName>
        <fullName evidence="1">Cupin</fullName>
    </submittedName>
</protein>
<proteinExistence type="predicted"/>
<dbReference type="SUPFAM" id="SSF51182">
    <property type="entry name" value="RmlC-like cupins"/>
    <property type="match status" value="1"/>
</dbReference>
<reference evidence="2" key="1">
    <citation type="journal article" date="2019" name="Int. J. Syst. Evol. Microbiol.">
        <title>The Global Catalogue of Microorganisms (GCM) 10K type strain sequencing project: providing services to taxonomists for standard genome sequencing and annotation.</title>
        <authorList>
            <consortium name="The Broad Institute Genomics Platform"/>
            <consortium name="The Broad Institute Genome Sequencing Center for Infectious Disease"/>
            <person name="Wu L."/>
            <person name="Ma J."/>
        </authorList>
    </citation>
    <scope>NUCLEOTIDE SEQUENCE [LARGE SCALE GENOMIC DNA]</scope>
    <source>
        <strain evidence="2">CGMCC 1.12286</strain>
    </source>
</reference>
<dbReference type="Gene3D" id="2.60.120.10">
    <property type="entry name" value="Jelly Rolls"/>
    <property type="match status" value="1"/>
</dbReference>
<comment type="caution">
    <text evidence="1">The sequence shown here is derived from an EMBL/GenBank/DDBJ whole genome shotgun (WGS) entry which is preliminary data.</text>
</comment>
<evidence type="ECO:0000313" key="1">
    <source>
        <dbReference type="EMBL" id="MFD1677474.1"/>
    </source>
</evidence>
<name>A0ABW4JM54_9BACL</name>
<evidence type="ECO:0000313" key="2">
    <source>
        <dbReference type="Proteomes" id="UP001597079"/>
    </source>
</evidence>